<proteinExistence type="predicted"/>
<reference evidence="3 5" key="2">
    <citation type="submission" date="2016-08" db="EMBL/GenBank/DDBJ databases">
        <authorList>
            <person name="Varghese N."/>
            <person name="Submissions Spin"/>
        </authorList>
    </citation>
    <scope>NUCLEOTIDE SEQUENCE [LARGE SCALE GENOMIC DNA]</scope>
    <source>
        <strain evidence="3 5">HL-109</strain>
    </source>
</reference>
<feature type="transmembrane region" description="Helical" evidence="1">
    <location>
        <begin position="126"/>
        <end position="144"/>
    </location>
</feature>
<feature type="transmembrane region" description="Helical" evidence="1">
    <location>
        <begin position="156"/>
        <end position="175"/>
    </location>
</feature>
<evidence type="ECO:0000313" key="3">
    <source>
        <dbReference type="EMBL" id="SCC79732.1"/>
    </source>
</evidence>
<evidence type="ECO:0000256" key="1">
    <source>
        <dbReference type="SAM" id="Phobius"/>
    </source>
</evidence>
<feature type="transmembrane region" description="Helical" evidence="1">
    <location>
        <begin position="66"/>
        <end position="89"/>
    </location>
</feature>
<dbReference type="InterPro" id="IPR038770">
    <property type="entry name" value="Na+/solute_symporter_sf"/>
</dbReference>
<feature type="transmembrane region" description="Helical" evidence="1">
    <location>
        <begin position="263"/>
        <end position="282"/>
    </location>
</feature>
<evidence type="ECO:0000313" key="5">
    <source>
        <dbReference type="Proteomes" id="UP000182800"/>
    </source>
</evidence>
<evidence type="ECO:0000313" key="4">
    <source>
        <dbReference type="Proteomes" id="UP000050497"/>
    </source>
</evidence>
<comment type="caution">
    <text evidence="2">The sequence shown here is derived from an EMBL/GenBank/DDBJ whole genome shotgun (WGS) entry which is preliminary data.</text>
</comment>
<accession>A0A0P7X5V9</accession>
<dbReference type="RefSeq" id="WP_074443923.1">
    <property type="nucleotide sequence ID" value="NZ_FMBM01000001.1"/>
</dbReference>
<feature type="transmembrane region" description="Helical" evidence="1">
    <location>
        <begin position="219"/>
        <end position="242"/>
    </location>
</feature>
<name>A0A0P7X5V9_9HYPH</name>
<dbReference type="Proteomes" id="UP000050497">
    <property type="component" value="Unassembled WGS sequence"/>
</dbReference>
<dbReference type="AlphaFoldDB" id="A0A0P7X5V9"/>
<keyword evidence="1" id="KW-1133">Transmembrane helix</keyword>
<feature type="transmembrane region" description="Helical" evidence="1">
    <location>
        <begin position="12"/>
        <end position="30"/>
    </location>
</feature>
<dbReference type="EMBL" id="LJSX01000016">
    <property type="protein sequence ID" value="KPQ10316.1"/>
    <property type="molecule type" value="Genomic_DNA"/>
</dbReference>
<organism evidence="2 4">
    <name type="scientific">Saliniramus fredricksonii</name>
    <dbReference type="NCBI Taxonomy" id="1653334"/>
    <lineage>
        <taxon>Bacteria</taxon>
        <taxon>Pseudomonadati</taxon>
        <taxon>Pseudomonadota</taxon>
        <taxon>Alphaproteobacteria</taxon>
        <taxon>Hyphomicrobiales</taxon>
        <taxon>Salinarimonadaceae</taxon>
        <taxon>Saliniramus</taxon>
    </lineage>
</organism>
<dbReference type="Proteomes" id="UP000182800">
    <property type="component" value="Unassembled WGS sequence"/>
</dbReference>
<protein>
    <submittedName>
        <fullName evidence="3">Bile acid:Na+ symporter, BASS family</fullName>
    </submittedName>
    <submittedName>
        <fullName evidence="2">Plug domain of Sec61p</fullName>
    </submittedName>
</protein>
<keyword evidence="5" id="KW-1185">Reference proteome</keyword>
<dbReference type="EMBL" id="FMBM01000001">
    <property type="protein sequence ID" value="SCC79732.1"/>
    <property type="molecule type" value="Genomic_DNA"/>
</dbReference>
<dbReference type="Gene3D" id="1.20.1530.20">
    <property type="match status" value="1"/>
</dbReference>
<dbReference type="OrthoDB" id="6843598at2"/>
<feature type="transmembrane region" description="Helical" evidence="1">
    <location>
        <begin position="187"/>
        <end position="207"/>
    </location>
</feature>
<sequence length="315" mass="32239">MRAKLAVLHRKGPTILASGIILGLAFPVLADFASPALPATVFAFVLGTLLRVEPSLIMVQARRPSVGLVFPVIIAFLAPAIAAVAVSLMALPDDLAIAVVLAAAAPPTTTTVAVARMLGLNGAPPLAALLIATIAAPLTVPLVADFFGGPQISALALAQGLVLIIGGAIAAASLLRHFCAEGLVRNGDYIDAAIVLSLLVFSLATMAGVRARIEAEPLFALGVIVLAYASNIGLQCVGALILPGDVGTRLVNGLTLGNKNVGLVWAALGAQVSPTMALYFAACQLPIFTLPRAVQSLFERLQRRGSLRSSAPCKP</sequence>
<gene>
    <name evidence="3" type="ORF">GA0071312_1123</name>
    <name evidence="2" type="ORF">HLUCCO17_11075</name>
</gene>
<evidence type="ECO:0000313" key="2">
    <source>
        <dbReference type="EMBL" id="KPQ10316.1"/>
    </source>
</evidence>
<dbReference type="STRING" id="1653334.GA0071312_1123"/>
<keyword evidence="1" id="KW-0472">Membrane</keyword>
<feature type="transmembrane region" description="Helical" evidence="1">
    <location>
        <begin position="95"/>
        <end position="114"/>
    </location>
</feature>
<keyword evidence="1" id="KW-0812">Transmembrane</keyword>
<dbReference type="PATRIC" id="fig|1653334.4.peg.3552"/>
<reference evidence="2 4" key="1">
    <citation type="submission" date="2015-09" db="EMBL/GenBank/DDBJ databases">
        <title>Identification and resolution of microdiversity through metagenomic sequencing of parallel consortia.</title>
        <authorList>
            <person name="Nelson W.C."/>
            <person name="Romine M.F."/>
            <person name="Lindemann S.R."/>
        </authorList>
    </citation>
    <scope>NUCLEOTIDE SEQUENCE [LARGE SCALE GENOMIC DNA]</scope>
    <source>
        <strain evidence="2">HL-109</strain>
    </source>
</reference>